<sequence>MKTLTFLLPYLFIHLLNLSMYHKPTDTIEHISKEKLQQASSTVGAAAYQIMPDTPALDRAHVAPATVNYDFENRPVD</sequence>
<organism evidence="1 2">
    <name type="scientific">Neobacillus driksii</name>
    <dbReference type="NCBI Taxonomy" id="3035913"/>
    <lineage>
        <taxon>Bacteria</taxon>
        <taxon>Bacillati</taxon>
        <taxon>Bacillota</taxon>
        <taxon>Bacilli</taxon>
        <taxon>Bacillales</taxon>
        <taxon>Bacillaceae</taxon>
        <taxon>Neobacillus</taxon>
    </lineage>
</organism>
<gene>
    <name evidence="1" type="ORF">P5G62_019935</name>
</gene>
<accession>A0ABV4YX00</accession>
<comment type="caution">
    <text evidence="1">The sequence shown here is derived from an EMBL/GenBank/DDBJ whole genome shotgun (WGS) entry which is preliminary data.</text>
</comment>
<protein>
    <submittedName>
        <fullName evidence="1">Uncharacterized protein</fullName>
    </submittedName>
</protein>
<evidence type="ECO:0000313" key="2">
    <source>
        <dbReference type="Proteomes" id="UP001241748"/>
    </source>
</evidence>
<name>A0ABV4YX00_9BACI</name>
<evidence type="ECO:0000313" key="1">
    <source>
        <dbReference type="EMBL" id="MFB3169382.1"/>
    </source>
</evidence>
<keyword evidence="2" id="KW-1185">Reference proteome</keyword>
<dbReference type="EMBL" id="JAROBZ020000001">
    <property type="protein sequence ID" value="MFB3169382.1"/>
    <property type="molecule type" value="Genomic_DNA"/>
</dbReference>
<dbReference type="Gene3D" id="3.40.630.10">
    <property type="entry name" value="Zn peptidases"/>
    <property type="match status" value="1"/>
</dbReference>
<dbReference type="RefSeq" id="WP_306075796.1">
    <property type="nucleotide sequence ID" value="NZ_JAROBZ020000001.1"/>
</dbReference>
<reference evidence="1 2" key="1">
    <citation type="submission" date="2024-05" db="EMBL/GenBank/DDBJ databases">
        <authorList>
            <person name="Venkateswaran K."/>
        </authorList>
    </citation>
    <scope>NUCLEOTIDE SEQUENCE [LARGE SCALE GENOMIC DNA]</scope>
    <source>
        <strain evidence="1 2">179-C4-2-HS</strain>
    </source>
</reference>
<proteinExistence type="predicted"/>
<dbReference type="Proteomes" id="UP001241748">
    <property type="component" value="Unassembled WGS sequence"/>
</dbReference>